<proteinExistence type="predicted"/>
<comment type="caution">
    <text evidence="1">The sequence shown here is derived from an EMBL/GenBank/DDBJ whole genome shotgun (WGS) entry which is preliminary data.</text>
</comment>
<dbReference type="Proteomes" id="UP001500442">
    <property type="component" value="Unassembled WGS sequence"/>
</dbReference>
<name>A0ABN3ELN3_9ACTN</name>
<gene>
    <name evidence="1" type="ORF">GCM10010368_32420</name>
</gene>
<keyword evidence="2" id="KW-1185">Reference proteome</keyword>
<accession>A0ABN3ELN3</accession>
<evidence type="ECO:0000313" key="1">
    <source>
        <dbReference type="EMBL" id="GAA2262510.1"/>
    </source>
</evidence>
<dbReference type="Pfam" id="PF10127">
    <property type="entry name" value="RlaP"/>
    <property type="match status" value="1"/>
</dbReference>
<sequence length="132" mass="14470">MEAVREDGRAEALLLTFRVLVHTFRVLLLTFRVLLTGIHLMRSGEVRAHLPALLEEVDAPAYLPGLVRAEAEREHGAADVDHARVRADVERLHVLLDEPQAASGLPDVPVGYDALYGLVVRVRPQGDGLPQG</sequence>
<protein>
    <submittedName>
        <fullName evidence="1">Uncharacterized protein</fullName>
    </submittedName>
</protein>
<dbReference type="EMBL" id="BAAASN010000006">
    <property type="protein sequence ID" value="GAA2262510.1"/>
    <property type="molecule type" value="Genomic_DNA"/>
</dbReference>
<dbReference type="InterPro" id="IPR018775">
    <property type="entry name" value="RlaP"/>
</dbReference>
<reference evidence="1 2" key="1">
    <citation type="journal article" date="2019" name="Int. J. Syst. Evol. Microbiol.">
        <title>The Global Catalogue of Microorganisms (GCM) 10K type strain sequencing project: providing services to taxonomists for standard genome sequencing and annotation.</title>
        <authorList>
            <consortium name="The Broad Institute Genomics Platform"/>
            <consortium name="The Broad Institute Genome Sequencing Center for Infectious Disease"/>
            <person name="Wu L."/>
            <person name="Ma J."/>
        </authorList>
    </citation>
    <scope>NUCLEOTIDE SEQUENCE [LARGE SCALE GENOMIC DNA]</scope>
    <source>
        <strain evidence="1 2">JCM 4823</strain>
    </source>
</reference>
<organism evidence="1 2">
    <name type="scientific">Streptomyces roseiscleroticus</name>
    <dbReference type="NCBI Taxonomy" id="1972"/>
    <lineage>
        <taxon>Bacteria</taxon>
        <taxon>Bacillati</taxon>
        <taxon>Actinomycetota</taxon>
        <taxon>Actinomycetes</taxon>
        <taxon>Kitasatosporales</taxon>
        <taxon>Streptomycetaceae</taxon>
        <taxon>Streptomyces</taxon>
    </lineage>
</organism>
<evidence type="ECO:0000313" key="2">
    <source>
        <dbReference type="Proteomes" id="UP001500442"/>
    </source>
</evidence>